<reference evidence="1" key="1">
    <citation type="submission" date="2023-03" db="UniProtKB">
        <authorList>
            <consortium name="EnsemblPlants"/>
        </authorList>
    </citation>
    <scope>IDENTIFICATION</scope>
</reference>
<accession>A0A9I9D5P6</accession>
<organism evidence="1">
    <name type="scientific">Cucumis melo</name>
    <name type="common">Muskmelon</name>
    <dbReference type="NCBI Taxonomy" id="3656"/>
    <lineage>
        <taxon>Eukaryota</taxon>
        <taxon>Viridiplantae</taxon>
        <taxon>Streptophyta</taxon>
        <taxon>Embryophyta</taxon>
        <taxon>Tracheophyta</taxon>
        <taxon>Spermatophyta</taxon>
        <taxon>Magnoliopsida</taxon>
        <taxon>eudicotyledons</taxon>
        <taxon>Gunneridae</taxon>
        <taxon>Pentapetalae</taxon>
        <taxon>rosids</taxon>
        <taxon>fabids</taxon>
        <taxon>Cucurbitales</taxon>
        <taxon>Cucurbitaceae</taxon>
        <taxon>Benincaseae</taxon>
        <taxon>Cucumis</taxon>
    </lineage>
</organism>
<name>A0A9I9D5P6_CUCME</name>
<dbReference type="EnsemblPlants" id="MELO3C013447.2.1">
    <property type="protein sequence ID" value="MELO3C013447.2.1"/>
    <property type="gene ID" value="MELO3C013447.2"/>
</dbReference>
<sequence>MTIPKTLRWEEITHNSIWKLQEVTAPAKRISTEASIIDFPDGNVEIQFNSEARYPKIREIMSSHPSMSSNARTVNSFPESFRRFESMRAAVEFTHPVPNIQYEKEEGSLSPTQSDMETRTEPIYNQLNVISSKDDNARYEEMYSKYIDI</sequence>
<dbReference type="AlphaFoldDB" id="A0A9I9D5P6"/>
<evidence type="ECO:0000313" key="1">
    <source>
        <dbReference type="EnsemblPlants" id="MELO3C013447.2.1"/>
    </source>
</evidence>
<dbReference type="Gramene" id="MELO3C013447.2.1">
    <property type="protein sequence ID" value="MELO3C013447.2.1"/>
    <property type="gene ID" value="MELO3C013447.2"/>
</dbReference>
<proteinExistence type="predicted"/>
<protein>
    <submittedName>
        <fullName evidence="1">Uncharacterized protein</fullName>
    </submittedName>
</protein>